<dbReference type="EMBL" id="PDKK01000006">
    <property type="protein sequence ID" value="RXK05441.1"/>
    <property type="molecule type" value="Genomic_DNA"/>
</dbReference>
<dbReference type="OrthoDB" id="9806479at2"/>
<evidence type="ECO:0000259" key="2">
    <source>
        <dbReference type="Pfam" id="PF07693"/>
    </source>
</evidence>
<dbReference type="Pfam" id="PF03781">
    <property type="entry name" value="FGE-sulfatase"/>
    <property type="match status" value="1"/>
</dbReference>
<dbReference type="GO" id="GO:0120147">
    <property type="term" value="F:formylglycine-generating oxidase activity"/>
    <property type="evidence" value="ECO:0007669"/>
    <property type="project" value="TreeGrafter"/>
</dbReference>
<dbReference type="Proteomes" id="UP000289758">
    <property type="component" value="Unassembled WGS sequence"/>
</dbReference>
<dbReference type="InterPro" id="IPR051043">
    <property type="entry name" value="Sulfatase_Mod_Factor_Kinase"/>
</dbReference>
<proteinExistence type="predicted"/>
<feature type="domain" description="Sulfatase-modifying factor enzyme-like" evidence="1">
    <location>
        <begin position="463"/>
        <end position="686"/>
    </location>
</feature>
<dbReference type="InterPro" id="IPR011646">
    <property type="entry name" value="KAP_P-loop"/>
</dbReference>
<dbReference type="AlphaFoldDB" id="A0A4Q1AKM6"/>
<comment type="caution">
    <text evidence="3">The sequence shown here is derived from an EMBL/GenBank/DDBJ whole genome shotgun (WGS) entry which is preliminary data.</text>
</comment>
<dbReference type="SUPFAM" id="SSF56436">
    <property type="entry name" value="C-type lectin-like"/>
    <property type="match status" value="1"/>
</dbReference>
<sequence length="689" mass="81416">MLHYKKRKRMLTNTTYKKMNMINDYAIDKIKYDFLDFDIYAQALSESLLNTQSPFSLGIYGEWGKGKTSLLNFLINEINSNKNGKKLVTVYYDSWKYRKENNLLIDLINTIEKEFQLQRLKFDDSLIINILDLLSYIKLTALNSTCDNNNGIYFENEEHIFQVYEVLKNLENTLFDEDFLIIVFIDNLDKCSSKDVINILDSINQIFRIKGFSFVIASDIDTLEYKLSKKLINSKEYLNRVINLPFYLPSFNGKINDLLENIYLRNNSDESLEQPIKNILNSISSLELLSPRLIIRLINRIKLCSNIYMKLNPNTQLSNENILSLFSISCILEEFFRELHSILIKNNSLSKFIIKLVQREEFYKDEILSNINVIDIDKEVLINIFEDNFNLLKMIFSTEEGKYWLENRAYRISTYEFLKSNNSYVESEKIDSLPLYKTDFSENAISFGEKEINPKEFIKIPNKEYEVSKYVITNCWFEEFILSGGYENSNYWTDVPSKIWLMNNKISSLDEKYDFMINKESIYFKKKFNQELLKDNFNSPLQPIVYITYYEAVAFCRYLTDLDNEYEYSIPTKEQWEYIANAGDRTRFYPWGNIWDNNYCNNATNQLNKTTQIGLFPQGDSTFGVSDMVGNVWVWTSTLDNNDYNYLKGGSWSFSESSYFKISNSQMNFYNNPSYQHYDIGFLCIRKKK</sequence>
<dbReference type="Gene3D" id="3.90.1580.10">
    <property type="entry name" value="paralog of FGE (formylglycine-generating enzyme)"/>
    <property type="match status" value="1"/>
</dbReference>
<dbReference type="SUPFAM" id="SSF52540">
    <property type="entry name" value="P-loop containing nucleoside triphosphate hydrolases"/>
    <property type="match status" value="1"/>
</dbReference>
<dbReference type="InterPro" id="IPR016187">
    <property type="entry name" value="CTDL_fold"/>
</dbReference>
<name>A0A4Q1AKM6_9BACT</name>
<organism evidence="3 4">
    <name type="scientific">Halarcobacter ebronensis</name>
    <dbReference type="NCBI Taxonomy" id="1462615"/>
    <lineage>
        <taxon>Bacteria</taxon>
        <taxon>Pseudomonadati</taxon>
        <taxon>Campylobacterota</taxon>
        <taxon>Epsilonproteobacteria</taxon>
        <taxon>Campylobacterales</taxon>
        <taxon>Arcobacteraceae</taxon>
        <taxon>Halarcobacter</taxon>
    </lineage>
</organism>
<protein>
    <recommendedName>
        <fullName evidence="5">Sulfatase-modifying factor enzyme domain-containing protein</fullName>
    </recommendedName>
</protein>
<evidence type="ECO:0000313" key="3">
    <source>
        <dbReference type="EMBL" id="RXK05441.1"/>
    </source>
</evidence>
<dbReference type="InterPro" id="IPR042095">
    <property type="entry name" value="SUMF_sf"/>
</dbReference>
<feature type="domain" description="KAP NTPase" evidence="2">
    <location>
        <begin position="38"/>
        <end position="305"/>
    </location>
</feature>
<dbReference type="Pfam" id="PF07693">
    <property type="entry name" value="KAP_NTPase"/>
    <property type="match status" value="1"/>
</dbReference>
<dbReference type="PANTHER" id="PTHR23150">
    <property type="entry name" value="SULFATASE MODIFYING FACTOR 1, 2"/>
    <property type="match status" value="1"/>
</dbReference>
<evidence type="ECO:0000313" key="4">
    <source>
        <dbReference type="Proteomes" id="UP000289758"/>
    </source>
</evidence>
<dbReference type="InterPro" id="IPR005532">
    <property type="entry name" value="SUMF_dom"/>
</dbReference>
<dbReference type="InterPro" id="IPR027417">
    <property type="entry name" value="P-loop_NTPase"/>
</dbReference>
<gene>
    <name evidence="3" type="ORF">CRV07_07975</name>
</gene>
<evidence type="ECO:0008006" key="5">
    <source>
        <dbReference type="Google" id="ProtNLM"/>
    </source>
</evidence>
<reference evidence="3 4" key="1">
    <citation type="submission" date="2017-10" db="EMBL/GenBank/DDBJ databases">
        <title>Genomics of the genus Arcobacter.</title>
        <authorList>
            <person name="Perez-Cataluna A."/>
            <person name="Figueras M.J."/>
        </authorList>
    </citation>
    <scope>NUCLEOTIDE SEQUENCE [LARGE SCALE GENOMIC DNA]</scope>
    <source>
        <strain evidence="3 4">CECT 8441</strain>
    </source>
</reference>
<accession>A0A4Q1AKM6</accession>
<dbReference type="Gene3D" id="3.40.50.300">
    <property type="entry name" value="P-loop containing nucleotide triphosphate hydrolases"/>
    <property type="match status" value="1"/>
</dbReference>
<evidence type="ECO:0000259" key="1">
    <source>
        <dbReference type="Pfam" id="PF03781"/>
    </source>
</evidence>
<keyword evidence="4" id="KW-1185">Reference proteome</keyword>
<dbReference type="PANTHER" id="PTHR23150:SF19">
    <property type="entry name" value="FORMYLGLYCINE-GENERATING ENZYME"/>
    <property type="match status" value="1"/>
</dbReference>